<organism evidence="3">
    <name type="scientific">Polynucleobacter sp. UK-FUSCHL-C3</name>
    <dbReference type="NCBI Taxonomy" id="2955208"/>
    <lineage>
        <taxon>Bacteria</taxon>
        <taxon>Pseudomonadati</taxon>
        <taxon>Pseudomonadota</taxon>
        <taxon>Betaproteobacteria</taxon>
        <taxon>Burkholderiales</taxon>
        <taxon>Burkholderiaceae</taxon>
        <taxon>Polynucleobacter</taxon>
    </lineage>
</organism>
<dbReference type="AlphaFoldDB" id="A0AAU8A4J8"/>
<dbReference type="EMBL" id="CP099959">
    <property type="protein sequence ID" value="XCC58481.1"/>
    <property type="molecule type" value="Genomic_DNA"/>
</dbReference>
<gene>
    <name evidence="3" type="ORF">NKE59_04140</name>
</gene>
<feature type="signal peptide" evidence="2">
    <location>
        <begin position="1"/>
        <end position="20"/>
    </location>
</feature>
<evidence type="ECO:0000256" key="1">
    <source>
        <dbReference type="SAM" id="MobiDB-lite"/>
    </source>
</evidence>
<sequence length="69" mass="7130">MKTSPFILSLVIAGSLVACSNTMTGVGKDLQEIGKKMDPQAKPVETAPNSSSGTPSTNPNKDVTITPVK</sequence>
<evidence type="ECO:0008006" key="4">
    <source>
        <dbReference type="Google" id="ProtNLM"/>
    </source>
</evidence>
<proteinExistence type="predicted"/>
<feature type="compositionally biased region" description="Low complexity" evidence="1">
    <location>
        <begin position="46"/>
        <end position="60"/>
    </location>
</feature>
<feature type="region of interest" description="Disordered" evidence="1">
    <location>
        <begin position="35"/>
        <end position="69"/>
    </location>
</feature>
<keyword evidence="2" id="KW-0732">Signal</keyword>
<name>A0AAU8A4J8_9BURK</name>
<feature type="chain" id="PRO_5043761891" description="Entericidin" evidence="2">
    <location>
        <begin position="21"/>
        <end position="69"/>
    </location>
</feature>
<accession>A0AAU8A4J8</accession>
<protein>
    <recommendedName>
        <fullName evidence="4">Entericidin</fullName>
    </recommendedName>
</protein>
<dbReference type="RefSeq" id="WP_353439730.1">
    <property type="nucleotide sequence ID" value="NZ_CP099959.1"/>
</dbReference>
<evidence type="ECO:0000313" key="3">
    <source>
        <dbReference type="EMBL" id="XCC58481.1"/>
    </source>
</evidence>
<reference evidence="3" key="1">
    <citation type="submission" date="2022-06" db="EMBL/GenBank/DDBJ databases">
        <title>New Polynucleobacter species.</title>
        <authorList>
            <person name="Hahn M.W."/>
        </authorList>
    </citation>
    <scope>NUCLEOTIDE SEQUENCE</scope>
    <source>
        <strain evidence="3">UK-FUSCHL-C3</strain>
    </source>
</reference>
<dbReference type="PROSITE" id="PS51257">
    <property type="entry name" value="PROKAR_LIPOPROTEIN"/>
    <property type="match status" value="1"/>
</dbReference>
<evidence type="ECO:0000256" key="2">
    <source>
        <dbReference type="SAM" id="SignalP"/>
    </source>
</evidence>